<keyword evidence="6" id="KW-0130">Cell adhesion</keyword>
<dbReference type="SUPFAM" id="SSF49899">
    <property type="entry name" value="Concanavalin A-like lectins/glucanases"/>
    <property type="match status" value="1"/>
</dbReference>
<dbReference type="Proteomes" id="UP001501920">
    <property type="component" value="Chromosome 22"/>
</dbReference>
<reference evidence="16" key="3">
    <citation type="submission" date="2025-09" db="UniProtKB">
        <authorList>
            <consortium name="Ensembl"/>
        </authorList>
    </citation>
    <scope>IDENTIFICATION</scope>
</reference>
<reference evidence="16 17" key="1">
    <citation type="submission" date="2020-10" db="EMBL/GenBank/DDBJ databases">
        <title>Pygocentrus nattereri (red-bellied piranha) genome, fPygNat1, primary haplotype.</title>
        <authorList>
            <person name="Myers G."/>
            <person name="Meyer A."/>
            <person name="Karagic N."/>
            <person name="Pippel M."/>
            <person name="Winkler S."/>
            <person name="Tracey A."/>
            <person name="Wood J."/>
            <person name="Formenti G."/>
            <person name="Howe K."/>
            <person name="Fedrigo O."/>
            <person name="Jarvis E.D."/>
        </authorList>
    </citation>
    <scope>NUCLEOTIDE SEQUENCE [LARGE SCALE GENOMIC DNA]</scope>
</reference>
<comment type="subunit">
    <text evidence="12">Homotrimer. Interacts with FBN1, fibronectin and integrins ITGA1/ITGB1 and ITGA2/ITGB1. Integrin ITGA1/ITGB1 binds to a unique site within COL16A1 located close to its C-terminal end between collagenous domains COL1-COL3.</text>
</comment>
<dbReference type="GO" id="GO:0007155">
    <property type="term" value="P:cell adhesion"/>
    <property type="evidence" value="ECO:0007669"/>
    <property type="project" value="UniProtKB-KW"/>
</dbReference>
<accession>A0A3B4BW63</accession>
<evidence type="ECO:0000313" key="17">
    <source>
        <dbReference type="Proteomes" id="UP001501920"/>
    </source>
</evidence>
<dbReference type="STRING" id="42514.ENSPNAP00000003853"/>
<dbReference type="PANTHER" id="PTHR24637:SF421">
    <property type="entry name" value="CUTICLE COLLAGEN DPY-2"/>
    <property type="match status" value="1"/>
</dbReference>
<keyword evidence="7" id="KW-0176">Collagen</keyword>
<keyword evidence="3" id="KW-0272">Extracellular matrix</keyword>
<name>A0A3B4BW63_PYGNA</name>
<evidence type="ECO:0000313" key="16">
    <source>
        <dbReference type="Ensembl" id="ENSPNAP00000003853.1"/>
    </source>
</evidence>
<dbReference type="SMART" id="SM00210">
    <property type="entry name" value="TSPN"/>
    <property type="match status" value="1"/>
</dbReference>
<evidence type="ECO:0000256" key="2">
    <source>
        <dbReference type="ARBA" id="ARBA00022525"/>
    </source>
</evidence>
<dbReference type="OMA" id="EPKCEAK"/>
<organism evidence="16 17">
    <name type="scientific">Pygocentrus nattereri</name>
    <name type="common">Red-bellied piranha</name>
    <dbReference type="NCBI Taxonomy" id="42514"/>
    <lineage>
        <taxon>Eukaryota</taxon>
        <taxon>Metazoa</taxon>
        <taxon>Chordata</taxon>
        <taxon>Craniata</taxon>
        <taxon>Vertebrata</taxon>
        <taxon>Euteleostomi</taxon>
        <taxon>Actinopterygii</taxon>
        <taxon>Neopterygii</taxon>
        <taxon>Teleostei</taxon>
        <taxon>Ostariophysi</taxon>
        <taxon>Characiformes</taxon>
        <taxon>Characoidei</taxon>
        <taxon>Pygocentrus</taxon>
    </lineage>
</organism>
<dbReference type="Gene3D" id="2.60.120.200">
    <property type="match status" value="1"/>
</dbReference>
<dbReference type="GO" id="GO:0005581">
    <property type="term" value="C:collagen trimer"/>
    <property type="evidence" value="ECO:0007669"/>
    <property type="project" value="UniProtKB-KW"/>
</dbReference>
<evidence type="ECO:0000256" key="9">
    <source>
        <dbReference type="ARBA" id="ARBA00023278"/>
    </source>
</evidence>
<keyword evidence="4" id="KW-0732">Signal</keyword>
<gene>
    <name evidence="16" type="primary">COL19A1</name>
</gene>
<dbReference type="AlphaFoldDB" id="A0A3B4BW63"/>
<evidence type="ECO:0000256" key="11">
    <source>
        <dbReference type="ARBA" id="ARBA00057339"/>
    </source>
</evidence>
<dbReference type="GeneTree" id="ENSGT00940000158276"/>
<dbReference type="Ensembl" id="ENSPNAT00000007984.2">
    <property type="protein sequence ID" value="ENSPNAP00000003853.1"/>
    <property type="gene ID" value="ENSPNAG00000001386.2"/>
</dbReference>
<feature type="compositionally biased region" description="Basic and acidic residues" evidence="14">
    <location>
        <begin position="360"/>
        <end position="371"/>
    </location>
</feature>
<dbReference type="FunFam" id="2.60.120.200:FF:000094">
    <property type="entry name" value="Collagen type XVI alpha 1 chain"/>
    <property type="match status" value="1"/>
</dbReference>
<keyword evidence="9" id="KW-0379">Hydroxylation</keyword>
<protein>
    <recommendedName>
        <fullName evidence="13">Collagen alpha-1(XVI) chain</fullName>
    </recommendedName>
</protein>
<evidence type="ECO:0000256" key="8">
    <source>
        <dbReference type="ARBA" id="ARBA00023180"/>
    </source>
</evidence>
<keyword evidence="2" id="KW-0964">Secreted</keyword>
<keyword evidence="8" id="KW-0325">Glycoprotein</keyword>
<dbReference type="InterPro" id="IPR013320">
    <property type="entry name" value="ConA-like_dom_sf"/>
</dbReference>
<dbReference type="Pfam" id="PF01391">
    <property type="entry name" value="Collagen"/>
    <property type="match status" value="1"/>
</dbReference>
<evidence type="ECO:0000256" key="1">
    <source>
        <dbReference type="ARBA" id="ARBA00004498"/>
    </source>
</evidence>
<reference evidence="16" key="2">
    <citation type="submission" date="2025-08" db="UniProtKB">
        <authorList>
            <consortium name="Ensembl"/>
        </authorList>
    </citation>
    <scope>IDENTIFICATION</scope>
</reference>
<dbReference type="PANTHER" id="PTHR24637">
    <property type="entry name" value="COLLAGEN"/>
    <property type="match status" value="1"/>
</dbReference>
<evidence type="ECO:0000256" key="4">
    <source>
        <dbReference type="ARBA" id="ARBA00022729"/>
    </source>
</evidence>
<evidence type="ECO:0000256" key="14">
    <source>
        <dbReference type="SAM" id="MobiDB-lite"/>
    </source>
</evidence>
<comment type="subcellular location">
    <subcellularLocation>
        <location evidence="1">Secreted</location>
        <location evidence="1">Extracellular space</location>
        <location evidence="1">Extracellular matrix</location>
    </subcellularLocation>
</comment>
<evidence type="ECO:0000256" key="13">
    <source>
        <dbReference type="ARBA" id="ARBA00074547"/>
    </source>
</evidence>
<comment type="function">
    <text evidence="11">Involved in mediating cell attachment and inducing integrin-mediated cellular reactions, such as cell spreading and alterations in cell morphology.</text>
</comment>
<feature type="domain" description="Thrombospondin-like N-terminal" evidence="15">
    <location>
        <begin position="61"/>
        <end position="245"/>
    </location>
</feature>
<keyword evidence="5" id="KW-0677">Repeat</keyword>
<keyword evidence="17" id="KW-1185">Reference proteome</keyword>
<dbReference type="InterPro" id="IPR008160">
    <property type="entry name" value="Collagen"/>
</dbReference>
<proteinExistence type="inferred from homology"/>
<evidence type="ECO:0000256" key="12">
    <source>
        <dbReference type="ARBA" id="ARBA00063879"/>
    </source>
</evidence>
<evidence type="ECO:0000256" key="3">
    <source>
        <dbReference type="ARBA" id="ARBA00022530"/>
    </source>
</evidence>
<sequence>MYPRSPFSCATEDMSQRLGWTVFFWVVNAIPFTFGMAVNERIDHSCPPLKLEERWHTNMSGHREFTGFDLAEKFLLRKGAVTDDRPLFRLGSKPLIKDAELVFPGGLSHEYSLVTTFRLRKTTKKDRWFLWQILNQAGNSQVSVVVDGAKKVVEFSALGLLKNNLHYIFKSRDLHTLFDRQWHKLGVAVRSSTVAVYVDCKLIERRLIEERDAADMSGRALITTRAEDGRPVDIELQEILMFCDPSLAEEDRCCEAPGAVCEFRETHDPTAAPLVTSYLHRMLSKPAQQPADQCQCPAVKGEPGLPGLAGLPGQKGEKGDSGQNGLPGIAGEKGDTGIAGSPGLDGHPGNKGEPGSAGEKGIDGEKGEKGAAGETGLMGKPGLDGLKGDTGPEGPPGPKGDKVSLSAA</sequence>
<evidence type="ECO:0000256" key="5">
    <source>
        <dbReference type="ARBA" id="ARBA00022737"/>
    </source>
</evidence>
<evidence type="ECO:0000256" key="6">
    <source>
        <dbReference type="ARBA" id="ARBA00022889"/>
    </source>
</evidence>
<feature type="region of interest" description="Disordered" evidence="14">
    <location>
        <begin position="305"/>
        <end position="408"/>
    </location>
</feature>
<dbReference type="InterPro" id="IPR048287">
    <property type="entry name" value="TSPN-like_N"/>
</dbReference>
<evidence type="ECO:0000259" key="15">
    <source>
        <dbReference type="SMART" id="SM00210"/>
    </source>
</evidence>
<evidence type="ECO:0000256" key="10">
    <source>
        <dbReference type="ARBA" id="ARBA00049648"/>
    </source>
</evidence>
<comment type="similarity">
    <text evidence="10">Belongs to the fibril-associated collagens with interrupted helices (FACIT) family.</text>
</comment>
<evidence type="ECO:0000256" key="7">
    <source>
        <dbReference type="ARBA" id="ARBA00023119"/>
    </source>
</evidence>